<protein>
    <submittedName>
        <fullName evidence="1">Uncharacterized protein</fullName>
    </submittedName>
</protein>
<gene>
    <name evidence="1" type="ORF">METZ01_LOCUS121132</name>
</gene>
<sequence>MECVDLCVREEAWELRHRAAQRAVDLALVHQRIRAPNLVAAATQVVLAFLQRATGLNEVEERAEEGQRWLTSSSEDLSDRDDEDRSVTRFLSETERQLQWLVHLVNDPTVGSLVRLSSLLRKWAERSDLAVEAGESAVAIDPDDLAARTTLGAGFADLGEYSKAREHLSHALRLNPEHRHALTSLSRVAQECGELPQALELAERAFELDQLSLYSAHRLAAAAAATGEDELLQAALEKISAGVESHGGMREDGWLELLAAEVLADVGRLDDALAAARQLASQSDLPADIGRRCGRLITRIRKKLRQRQQRLDFDNGGGNPSE</sequence>
<dbReference type="EMBL" id="UINC01016392">
    <property type="protein sequence ID" value="SVA68278.1"/>
    <property type="molecule type" value="Genomic_DNA"/>
</dbReference>
<evidence type="ECO:0000313" key="1">
    <source>
        <dbReference type="EMBL" id="SVA68278.1"/>
    </source>
</evidence>
<dbReference type="Gene3D" id="1.25.40.10">
    <property type="entry name" value="Tetratricopeptide repeat domain"/>
    <property type="match status" value="1"/>
</dbReference>
<dbReference type="InterPro" id="IPR011990">
    <property type="entry name" value="TPR-like_helical_dom_sf"/>
</dbReference>
<dbReference type="AlphaFoldDB" id="A0A381XU56"/>
<dbReference type="PROSITE" id="PS50005">
    <property type="entry name" value="TPR"/>
    <property type="match status" value="1"/>
</dbReference>
<reference evidence="1" key="1">
    <citation type="submission" date="2018-05" db="EMBL/GenBank/DDBJ databases">
        <authorList>
            <person name="Lanie J.A."/>
            <person name="Ng W.-L."/>
            <person name="Kazmierczak K.M."/>
            <person name="Andrzejewski T.M."/>
            <person name="Davidsen T.M."/>
            <person name="Wayne K.J."/>
            <person name="Tettelin H."/>
            <person name="Glass J.I."/>
            <person name="Rusch D."/>
            <person name="Podicherti R."/>
            <person name="Tsui H.-C.T."/>
            <person name="Winkler M.E."/>
        </authorList>
    </citation>
    <scope>NUCLEOTIDE SEQUENCE</scope>
</reference>
<accession>A0A381XU56</accession>
<proteinExistence type="predicted"/>
<dbReference type="SMART" id="SM00028">
    <property type="entry name" value="TPR"/>
    <property type="match status" value="2"/>
</dbReference>
<organism evidence="1">
    <name type="scientific">marine metagenome</name>
    <dbReference type="NCBI Taxonomy" id="408172"/>
    <lineage>
        <taxon>unclassified sequences</taxon>
        <taxon>metagenomes</taxon>
        <taxon>ecological metagenomes</taxon>
    </lineage>
</organism>
<dbReference type="SUPFAM" id="SSF48452">
    <property type="entry name" value="TPR-like"/>
    <property type="match status" value="1"/>
</dbReference>
<name>A0A381XU56_9ZZZZ</name>
<dbReference type="InterPro" id="IPR019734">
    <property type="entry name" value="TPR_rpt"/>
</dbReference>